<proteinExistence type="inferred from homology"/>
<comment type="subunit">
    <text evidence="5 16">Homodimer.</text>
</comment>
<keyword evidence="16" id="KW-0479">Metal-binding</keyword>
<dbReference type="Gene3D" id="3.30.420.40">
    <property type="match status" value="2"/>
</dbReference>
<evidence type="ECO:0000256" key="1">
    <source>
        <dbReference type="ARBA" id="ARBA00001206"/>
    </source>
</evidence>
<evidence type="ECO:0000256" key="13">
    <source>
        <dbReference type="ARBA" id="ARBA00022993"/>
    </source>
</evidence>
<keyword evidence="8 16" id="KW-0808">Transferase</keyword>
<evidence type="ECO:0000313" key="17">
    <source>
        <dbReference type="EMBL" id="PDH33477.1"/>
    </source>
</evidence>
<comment type="caution">
    <text evidence="17">The sequence shown here is derived from an EMBL/GenBank/DDBJ whole genome shotgun (WGS) entry which is preliminary data.</text>
</comment>
<evidence type="ECO:0000256" key="3">
    <source>
        <dbReference type="ARBA" id="ARBA00004496"/>
    </source>
</evidence>
<feature type="binding site" evidence="16">
    <location>
        <position position="119"/>
    </location>
    <ligand>
        <name>K(+)</name>
        <dbReference type="ChEBI" id="CHEBI:29103"/>
    </ligand>
</feature>
<comment type="function">
    <text evidence="16">Catalyzes the phosphorylation of pantothenate (Pan), the first step in CoA biosynthesis.</text>
</comment>
<dbReference type="EC" id="2.7.1.33" evidence="6 16"/>
<evidence type="ECO:0000256" key="14">
    <source>
        <dbReference type="ARBA" id="ARBA00038036"/>
    </source>
</evidence>
<dbReference type="GO" id="GO:0046872">
    <property type="term" value="F:metal ion binding"/>
    <property type="evidence" value="ECO:0007669"/>
    <property type="project" value="UniProtKB-KW"/>
</dbReference>
<keyword evidence="7 16" id="KW-0963">Cytoplasm</keyword>
<dbReference type="EMBL" id="NTJZ01000008">
    <property type="protein sequence ID" value="PDH33477.1"/>
    <property type="molecule type" value="Genomic_DNA"/>
</dbReference>
<dbReference type="PANTHER" id="PTHR34265:SF1">
    <property type="entry name" value="TYPE III PANTOTHENATE KINASE"/>
    <property type="match status" value="1"/>
</dbReference>
<keyword evidence="13 16" id="KW-0173">Coenzyme A biosynthesis</keyword>
<dbReference type="GO" id="GO:0015937">
    <property type="term" value="P:coenzyme A biosynthetic process"/>
    <property type="evidence" value="ECO:0007669"/>
    <property type="project" value="UniProtKB-UniRule"/>
</dbReference>
<reference evidence="17 18" key="1">
    <citation type="submission" date="2017-08" db="EMBL/GenBank/DDBJ databases">
        <title>Fine stratification of microbial communities through a metagenomic profile of the photic zone.</title>
        <authorList>
            <person name="Haro-Moreno J.M."/>
            <person name="Lopez-Perez M."/>
            <person name="De La Torre J."/>
            <person name="Picazo A."/>
            <person name="Camacho A."/>
            <person name="Rodriguez-Valera F."/>
        </authorList>
    </citation>
    <scope>NUCLEOTIDE SEQUENCE [LARGE SCALE GENOMIC DNA]</scope>
    <source>
        <strain evidence="17">MED-G28</strain>
    </source>
</reference>
<comment type="catalytic activity">
    <reaction evidence="1 16">
        <text>(R)-pantothenate + ATP = (R)-4'-phosphopantothenate + ADP + H(+)</text>
        <dbReference type="Rhea" id="RHEA:16373"/>
        <dbReference type="ChEBI" id="CHEBI:10986"/>
        <dbReference type="ChEBI" id="CHEBI:15378"/>
        <dbReference type="ChEBI" id="CHEBI:29032"/>
        <dbReference type="ChEBI" id="CHEBI:30616"/>
        <dbReference type="ChEBI" id="CHEBI:456216"/>
        <dbReference type="EC" id="2.7.1.33"/>
    </reaction>
</comment>
<feature type="active site" description="Proton acceptor" evidence="16">
    <location>
        <position position="99"/>
    </location>
</feature>
<comment type="similarity">
    <text evidence="14 16">Belongs to the type III pantothenate kinase family.</text>
</comment>
<evidence type="ECO:0000256" key="8">
    <source>
        <dbReference type="ARBA" id="ARBA00022679"/>
    </source>
</evidence>
<evidence type="ECO:0000256" key="5">
    <source>
        <dbReference type="ARBA" id="ARBA00011738"/>
    </source>
</evidence>
<keyword evidence="9 16" id="KW-0547">Nucleotide-binding</keyword>
<evidence type="ECO:0000256" key="2">
    <source>
        <dbReference type="ARBA" id="ARBA00001958"/>
    </source>
</evidence>
<evidence type="ECO:0000256" key="7">
    <source>
        <dbReference type="ARBA" id="ARBA00022490"/>
    </source>
</evidence>
<evidence type="ECO:0000256" key="11">
    <source>
        <dbReference type="ARBA" id="ARBA00022840"/>
    </source>
</evidence>
<evidence type="ECO:0000256" key="15">
    <source>
        <dbReference type="ARBA" id="ARBA00040883"/>
    </source>
</evidence>
<keyword evidence="11 16" id="KW-0067">ATP-binding</keyword>
<evidence type="ECO:0000256" key="9">
    <source>
        <dbReference type="ARBA" id="ARBA00022741"/>
    </source>
</evidence>
<dbReference type="CDD" id="cd24015">
    <property type="entry name" value="ASKHA_NBD_PanK-III"/>
    <property type="match status" value="1"/>
</dbReference>
<feature type="binding site" evidence="16">
    <location>
        <position position="90"/>
    </location>
    <ligand>
        <name>substrate</name>
    </ligand>
</feature>
<feature type="binding site" evidence="16">
    <location>
        <begin position="97"/>
        <end position="100"/>
    </location>
    <ligand>
        <name>substrate</name>
    </ligand>
</feature>
<dbReference type="HAMAP" id="MF_01274">
    <property type="entry name" value="Pantothen_kinase_3"/>
    <property type="match status" value="1"/>
</dbReference>
<gene>
    <name evidence="16" type="primary">coaX</name>
    <name evidence="17" type="ORF">CNF02_08505</name>
</gene>
<comment type="pathway">
    <text evidence="4 16">Cofactor biosynthesis; coenzyme A biosynthesis; CoA from (R)-pantothenate: step 1/5.</text>
</comment>
<feature type="binding site" evidence="16">
    <location>
        <position position="122"/>
    </location>
    <ligand>
        <name>ATP</name>
        <dbReference type="ChEBI" id="CHEBI:30616"/>
    </ligand>
</feature>
<protein>
    <recommendedName>
        <fullName evidence="15 16">Type III pantothenate kinase</fullName>
        <ecNumber evidence="6 16">2.7.1.33</ecNumber>
    </recommendedName>
    <alternativeName>
        <fullName evidence="16">PanK-III</fullName>
    </alternativeName>
    <alternativeName>
        <fullName evidence="16">Pantothenic acid kinase</fullName>
    </alternativeName>
</protein>
<dbReference type="GO" id="GO:0005524">
    <property type="term" value="F:ATP binding"/>
    <property type="evidence" value="ECO:0007669"/>
    <property type="project" value="UniProtKB-UniRule"/>
</dbReference>
<keyword evidence="10 16" id="KW-0418">Kinase</keyword>
<dbReference type="GO" id="GO:0004594">
    <property type="term" value="F:pantothenate kinase activity"/>
    <property type="evidence" value="ECO:0007669"/>
    <property type="project" value="UniProtKB-UniRule"/>
</dbReference>
<evidence type="ECO:0000256" key="6">
    <source>
        <dbReference type="ARBA" id="ARBA00012102"/>
    </source>
</evidence>
<evidence type="ECO:0000313" key="18">
    <source>
        <dbReference type="Proteomes" id="UP000219329"/>
    </source>
</evidence>
<dbReference type="PANTHER" id="PTHR34265">
    <property type="entry name" value="TYPE III PANTOTHENATE KINASE"/>
    <property type="match status" value="1"/>
</dbReference>
<feature type="binding site" evidence="16">
    <location>
        <begin position="6"/>
        <end position="13"/>
    </location>
    <ligand>
        <name>ATP</name>
        <dbReference type="ChEBI" id="CHEBI:30616"/>
    </ligand>
</feature>
<evidence type="ECO:0000256" key="16">
    <source>
        <dbReference type="HAMAP-Rule" id="MF_01274"/>
    </source>
</evidence>
<name>A0A2A5WB41_9GAMM</name>
<feature type="binding site" evidence="16">
    <location>
        <position position="174"/>
    </location>
    <ligand>
        <name>substrate</name>
    </ligand>
</feature>
<accession>A0A2A5WB41</accession>
<comment type="cofactor">
    <cofactor evidence="2">
        <name>K(+)</name>
        <dbReference type="ChEBI" id="CHEBI:29103"/>
    </cofactor>
</comment>
<dbReference type="GO" id="GO:0005737">
    <property type="term" value="C:cytoplasm"/>
    <property type="evidence" value="ECO:0007669"/>
    <property type="project" value="UniProtKB-SubCell"/>
</dbReference>
<dbReference type="AlphaFoldDB" id="A0A2A5WB41"/>
<keyword evidence="12 16" id="KW-0630">Potassium</keyword>
<sequence>MILELDIGNTRLKWRHKSSAGEEITAEGTCKDIEEFRAGQLKEQPSLFRFCSVRDQSITEDLLTWSQTHWALTPQVANVRRECAGVRINYQDVSRLGVDRWLAMLEAYRRASGPCAIIDSGTAFTLDVIARDGLHRGGFILPGLSMMQNSLTANTRIRLSKEAKAESTALGNSTDEAVLNGSLASLVALIEKQIVELAKDSADFKLYFSGGDAALLAEMINFDKFQIVTGLVLDGLALACPQFADDKK</sequence>
<comment type="subcellular location">
    <subcellularLocation>
        <location evidence="3 16">Cytoplasm</location>
    </subcellularLocation>
</comment>
<evidence type="ECO:0000256" key="10">
    <source>
        <dbReference type="ARBA" id="ARBA00022777"/>
    </source>
</evidence>
<organism evidence="17 18">
    <name type="scientific">OM182 bacterium MED-G28</name>
    <dbReference type="NCBI Taxonomy" id="1986256"/>
    <lineage>
        <taxon>Bacteria</taxon>
        <taxon>Pseudomonadati</taxon>
        <taxon>Pseudomonadota</taxon>
        <taxon>Gammaproteobacteria</taxon>
        <taxon>OMG group</taxon>
        <taxon>OM182 clade</taxon>
    </lineage>
</organism>
<comment type="cofactor">
    <cofactor evidence="16">
        <name>NH4(+)</name>
        <dbReference type="ChEBI" id="CHEBI:28938"/>
    </cofactor>
    <cofactor evidence="16">
        <name>K(+)</name>
        <dbReference type="ChEBI" id="CHEBI:29103"/>
    </cofactor>
    <text evidence="16">A monovalent cation. Ammonium or potassium.</text>
</comment>
<dbReference type="Proteomes" id="UP000219329">
    <property type="component" value="Unassembled WGS sequence"/>
</dbReference>
<evidence type="ECO:0000256" key="4">
    <source>
        <dbReference type="ARBA" id="ARBA00005225"/>
    </source>
</evidence>
<dbReference type="NCBIfam" id="TIGR00671">
    <property type="entry name" value="baf"/>
    <property type="match status" value="1"/>
</dbReference>
<dbReference type="UniPathway" id="UPA00241">
    <property type="reaction ID" value="UER00352"/>
</dbReference>
<dbReference type="Pfam" id="PF03309">
    <property type="entry name" value="Pan_kinase"/>
    <property type="match status" value="1"/>
</dbReference>
<dbReference type="InterPro" id="IPR004619">
    <property type="entry name" value="Type_III_PanK"/>
</dbReference>
<evidence type="ECO:0000256" key="12">
    <source>
        <dbReference type="ARBA" id="ARBA00022958"/>
    </source>
</evidence>
<dbReference type="SUPFAM" id="SSF53067">
    <property type="entry name" value="Actin-like ATPase domain"/>
    <property type="match status" value="2"/>
</dbReference>
<dbReference type="InterPro" id="IPR043129">
    <property type="entry name" value="ATPase_NBD"/>
</dbReference>